<organism evidence="2 3">
    <name type="scientific">Algibacter mikhailovii</name>
    <dbReference type="NCBI Taxonomy" id="425498"/>
    <lineage>
        <taxon>Bacteria</taxon>
        <taxon>Pseudomonadati</taxon>
        <taxon>Bacteroidota</taxon>
        <taxon>Flavobacteriia</taxon>
        <taxon>Flavobacteriales</taxon>
        <taxon>Flavobacteriaceae</taxon>
        <taxon>Algibacter</taxon>
    </lineage>
</organism>
<reference evidence="2" key="1">
    <citation type="journal article" date="2014" name="Int. J. Syst. Evol. Microbiol.">
        <title>Complete genome sequence of Corynebacterium casei LMG S-19264T (=DSM 44701T), isolated from a smear-ripened cheese.</title>
        <authorList>
            <consortium name="US DOE Joint Genome Institute (JGI-PGF)"/>
            <person name="Walter F."/>
            <person name="Albersmeier A."/>
            <person name="Kalinowski J."/>
            <person name="Ruckert C."/>
        </authorList>
    </citation>
    <scope>NUCLEOTIDE SEQUENCE</scope>
    <source>
        <strain evidence="2">KCTC 12710</strain>
    </source>
</reference>
<dbReference type="EMBL" id="BMWZ01000023">
    <property type="protein sequence ID" value="GGZ94928.1"/>
    <property type="molecule type" value="Genomic_DNA"/>
</dbReference>
<evidence type="ECO:0000313" key="3">
    <source>
        <dbReference type="Proteomes" id="UP000636004"/>
    </source>
</evidence>
<reference evidence="2" key="2">
    <citation type="submission" date="2020-09" db="EMBL/GenBank/DDBJ databases">
        <authorList>
            <person name="Sun Q."/>
            <person name="Kim S."/>
        </authorList>
    </citation>
    <scope>NUCLEOTIDE SEQUENCE</scope>
    <source>
        <strain evidence="2">KCTC 12710</strain>
    </source>
</reference>
<dbReference type="Proteomes" id="UP000636004">
    <property type="component" value="Unassembled WGS sequence"/>
</dbReference>
<gene>
    <name evidence="2" type="ORF">GCM10007028_36330</name>
</gene>
<dbReference type="AlphaFoldDB" id="A0A918RDK2"/>
<protein>
    <submittedName>
        <fullName evidence="2">Uncharacterized protein</fullName>
    </submittedName>
</protein>
<keyword evidence="1" id="KW-0175">Coiled coil</keyword>
<keyword evidence="3" id="KW-1185">Reference proteome</keyword>
<accession>A0A918RDK2</accession>
<feature type="coiled-coil region" evidence="1">
    <location>
        <begin position="58"/>
        <end position="99"/>
    </location>
</feature>
<evidence type="ECO:0000313" key="2">
    <source>
        <dbReference type="EMBL" id="GGZ94928.1"/>
    </source>
</evidence>
<comment type="caution">
    <text evidence="2">The sequence shown here is derived from an EMBL/GenBank/DDBJ whole genome shotgun (WGS) entry which is preliminary data.</text>
</comment>
<proteinExistence type="predicted"/>
<evidence type="ECO:0000256" key="1">
    <source>
        <dbReference type="SAM" id="Coils"/>
    </source>
</evidence>
<sequence>MLVLAKPKIVARLLASDFPSENPRTQTRNFPYTKPLPTIMKKISLLILTLIFIASCDTKQTSSELKELTEKLTEKENRISELQTQIENLEKENKTFENTQTSDYYRFVQTSDSEINVAEKLKSGERKLIDKKDFKDTLDISDNFFVYKHTSEITQTSESEFESILRDFDQVKSEYGNDFFVRVMTFYNGQSLPLETENSKTDIHILIQPTELGYENKTFVISDFYDVDIKTLEKKANSVELTFEHGKFPRKKELVIIKPELVKFGNK</sequence>
<name>A0A918RDK2_9FLAO</name>